<evidence type="ECO:0000313" key="1">
    <source>
        <dbReference type="EMBL" id="SFN49979.1"/>
    </source>
</evidence>
<gene>
    <name evidence="1" type="ORF">SAMN05216219_0836</name>
</gene>
<sequence>MADPKRLELTLRKPWFGAVLKPTVVFNGRGQPAQWGTGTWRVSADAPTEVSIFLYNRLWRFGNAAITVSGGSPAPLVYSAPVLPIGPGRLAPAPH</sequence>
<organism evidence="1 2">
    <name type="scientific">Mycetocola miduiensis</name>
    <dbReference type="NCBI Taxonomy" id="995034"/>
    <lineage>
        <taxon>Bacteria</taxon>
        <taxon>Bacillati</taxon>
        <taxon>Actinomycetota</taxon>
        <taxon>Actinomycetes</taxon>
        <taxon>Micrococcales</taxon>
        <taxon>Microbacteriaceae</taxon>
        <taxon>Mycetocola</taxon>
    </lineage>
</organism>
<dbReference type="OrthoDB" id="5119752at2"/>
<dbReference type="EMBL" id="FOVM01000002">
    <property type="protein sequence ID" value="SFN49979.1"/>
    <property type="molecule type" value="Genomic_DNA"/>
</dbReference>
<reference evidence="2" key="1">
    <citation type="submission" date="2016-10" db="EMBL/GenBank/DDBJ databases">
        <authorList>
            <person name="Varghese N."/>
            <person name="Submissions S."/>
        </authorList>
    </citation>
    <scope>NUCLEOTIDE SEQUENCE [LARGE SCALE GENOMIC DNA]</scope>
    <source>
        <strain evidence="2">CGMCC 1.11101</strain>
    </source>
</reference>
<dbReference type="AlphaFoldDB" id="A0A1I4ZJ18"/>
<evidence type="ECO:0000313" key="2">
    <source>
        <dbReference type="Proteomes" id="UP000198867"/>
    </source>
</evidence>
<name>A0A1I4ZJ18_9MICO</name>
<protein>
    <submittedName>
        <fullName evidence="1">Uncharacterized protein</fullName>
    </submittedName>
</protein>
<accession>A0A1I4ZJ18</accession>
<dbReference type="Proteomes" id="UP000198867">
    <property type="component" value="Unassembled WGS sequence"/>
</dbReference>
<dbReference type="RefSeq" id="WP_090709094.1">
    <property type="nucleotide sequence ID" value="NZ_FOVM01000002.1"/>
</dbReference>
<keyword evidence="2" id="KW-1185">Reference proteome</keyword>
<proteinExistence type="predicted"/>